<comment type="subcellular location">
    <subcellularLocation>
        <location evidence="1">Cell projection</location>
        <location evidence="1">Cilium</location>
    </subcellularLocation>
</comment>
<dbReference type="InterPro" id="IPR036859">
    <property type="entry name" value="CAP-Gly_dom_sf"/>
</dbReference>
<evidence type="ECO:0000259" key="6">
    <source>
        <dbReference type="PROSITE" id="PS50245"/>
    </source>
</evidence>
<evidence type="ECO:0000256" key="3">
    <source>
        <dbReference type="ARBA" id="ARBA00022737"/>
    </source>
</evidence>
<name>A0A6A6G736_9PEZI</name>
<dbReference type="SUPFAM" id="SSF74924">
    <property type="entry name" value="Cap-Gly domain"/>
    <property type="match status" value="1"/>
</dbReference>
<evidence type="ECO:0000313" key="7">
    <source>
        <dbReference type="EMBL" id="KAF2221220.1"/>
    </source>
</evidence>
<dbReference type="PROSITE" id="PS50245">
    <property type="entry name" value="CAP_GLY_2"/>
    <property type="match status" value="1"/>
</dbReference>
<dbReference type="Pfam" id="PF01302">
    <property type="entry name" value="CAP_GLY"/>
    <property type="match status" value="1"/>
</dbReference>
<proteinExistence type="predicted"/>
<evidence type="ECO:0000256" key="5">
    <source>
        <dbReference type="ARBA" id="ARBA00023273"/>
    </source>
</evidence>
<organism evidence="7 8">
    <name type="scientific">Elsinoe ampelina</name>
    <dbReference type="NCBI Taxonomy" id="302913"/>
    <lineage>
        <taxon>Eukaryota</taxon>
        <taxon>Fungi</taxon>
        <taxon>Dikarya</taxon>
        <taxon>Ascomycota</taxon>
        <taxon>Pezizomycotina</taxon>
        <taxon>Dothideomycetes</taxon>
        <taxon>Dothideomycetidae</taxon>
        <taxon>Myriangiales</taxon>
        <taxon>Elsinoaceae</taxon>
        <taxon>Elsinoe</taxon>
    </lineage>
</organism>
<evidence type="ECO:0000256" key="4">
    <source>
        <dbReference type="ARBA" id="ARBA00023069"/>
    </source>
</evidence>
<dbReference type="Gene3D" id="2.30.30.190">
    <property type="entry name" value="CAP Gly-rich-like domain"/>
    <property type="match status" value="1"/>
</dbReference>
<keyword evidence="3" id="KW-0677">Repeat</keyword>
<keyword evidence="4" id="KW-0969">Cilium</keyword>
<keyword evidence="8" id="KW-1185">Reference proteome</keyword>
<feature type="domain" description="CAP-Gly" evidence="6">
    <location>
        <begin position="22"/>
        <end position="68"/>
    </location>
</feature>
<dbReference type="InterPro" id="IPR032675">
    <property type="entry name" value="LRR_dom_sf"/>
</dbReference>
<evidence type="ECO:0000313" key="8">
    <source>
        <dbReference type="Proteomes" id="UP000799538"/>
    </source>
</evidence>
<dbReference type="PROSITE" id="PS51450">
    <property type="entry name" value="LRR"/>
    <property type="match status" value="2"/>
</dbReference>
<dbReference type="EMBL" id="ML992511">
    <property type="protein sequence ID" value="KAF2221220.1"/>
    <property type="molecule type" value="Genomic_DNA"/>
</dbReference>
<reference evidence="8" key="1">
    <citation type="journal article" date="2020" name="Stud. Mycol.">
        <title>101 Dothideomycetes genomes: A test case for predicting lifestyles and emergence of pathogens.</title>
        <authorList>
            <person name="Haridas S."/>
            <person name="Albert R."/>
            <person name="Binder M."/>
            <person name="Bloem J."/>
            <person name="LaButti K."/>
            <person name="Salamov A."/>
            <person name="Andreopoulos B."/>
            <person name="Baker S."/>
            <person name="Barry K."/>
            <person name="Bills G."/>
            <person name="Bluhm B."/>
            <person name="Cannon C."/>
            <person name="Castanera R."/>
            <person name="Culley D."/>
            <person name="Daum C."/>
            <person name="Ezra D."/>
            <person name="Gonzalez J."/>
            <person name="Henrissat B."/>
            <person name="Kuo A."/>
            <person name="Liang C."/>
            <person name="Lipzen A."/>
            <person name="Lutzoni F."/>
            <person name="Magnuson J."/>
            <person name="Mondo S."/>
            <person name="Nolan M."/>
            <person name="Ohm R."/>
            <person name="Pangilinan J."/>
            <person name="Park H.-J."/>
            <person name="Ramirez L."/>
            <person name="Alfaro M."/>
            <person name="Sun H."/>
            <person name="Tritt A."/>
            <person name="Yoshinaga Y."/>
            <person name="Zwiers L.-H."/>
            <person name="Turgeon B."/>
            <person name="Goodwin S."/>
            <person name="Spatafora J."/>
            <person name="Crous P."/>
            <person name="Grigoriev I."/>
        </authorList>
    </citation>
    <scope>NUCLEOTIDE SEQUENCE [LARGE SCALE GENOMIC DNA]</scope>
    <source>
        <strain evidence="8">CECT 20119</strain>
    </source>
</reference>
<dbReference type="Proteomes" id="UP000799538">
    <property type="component" value="Unassembled WGS sequence"/>
</dbReference>
<accession>A0A6A6G736</accession>
<dbReference type="PANTHER" id="PTHR45973">
    <property type="entry name" value="PROTEIN PHOSPHATASE 1 REGULATORY SUBUNIT SDS22-RELATED"/>
    <property type="match status" value="1"/>
</dbReference>
<dbReference type="InterPro" id="IPR050576">
    <property type="entry name" value="Cilia_flagella_integrity"/>
</dbReference>
<sequence>MARHVGQRLSVKGGLCTIRYIGSIQGKSGTFIGVEWDLPDRGKHDGSFEGKRYFTCRSPSDKCASFLKSTTPSNSPQTLHTAVERKYASGEIDFSRTISFSSKVVEEKGYDKISTRQSKLDELNNVVVDNQCLTGPSDDAETPLESICPNATSLDIGYNLFESLSEIGNIIDGCQALTSLSLECNRLGGFTEHRTFTHIWSLSLEGMLLLPADLRTMMQAFPNAIELNLSRNLLNESLDSCIPTNIRVLDLSDNEIDELNVIQTVAQSCQKLERLLLKHNSMGKNPSNIVINGTDSGSRPSLSELDLSNNIIADFSVVDTLPAIVPGLRHLRIAHNPIYSASKRPNGTPLTPTEVSLLVIARLPELTSLNFTAVKVKDRLDAETFYLFLIAEELSRSPISRHAEIIARHPRYKALCDDYGNPSIQAQQFETSDQPHPNCIAARLVRCHIYFSGPGPASLGGLHLPTKEAKDTLEITLSFSMYAMTAHVARHYGLLASAIRLVWETGERDPVATSIAAGTQVEDWDSEEEETEHTGEWVEREEALNVGTRVLGSLVDGREMTLRVEIRDGMNEEQVRTDRFLKSKTLLSV</sequence>
<dbReference type="InterPro" id="IPR001611">
    <property type="entry name" value="Leu-rich_rpt"/>
</dbReference>
<evidence type="ECO:0000256" key="2">
    <source>
        <dbReference type="ARBA" id="ARBA00022614"/>
    </source>
</evidence>
<evidence type="ECO:0000256" key="1">
    <source>
        <dbReference type="ARBA" id="ARBA00004138"/>
    </source>
</evidence>
<dbReference type="SUPFAM" id="SSF52058">
    <property type="entry name" value="L domain-like"/>
    <property type="match status" value="1"/>
</dbReference>
<keyword evidence="5" id="KW-0966">Cell projection</keyword>
<dbReference type="SMART" id="SM01052">
    <property type="entry name" value="CAP_GLY"/>
    <property type="match status" value="1"/>
</dbReference>
<keyword evidence="2" id="KW-0433">Leucine-rich repeat</keyword>
<dbReference type="Gene3D" id="3.80.10.10">
    <property type="entry name" value="Ribonuclease Inhibitor"/>
    <property type="match status" value="3"/>
</dbReference>
<dbReference type="PANTHER" id="PTHR45973:SF9">
    <property type="entry name" value="LEUCINE-RICH REPEAT-CONTAINING PROTEIN 46"/>
    <property type="match status" value="1"/>
</dbReference>
<dbReference type="PROSITE" id="PS00845">
    <property type="entry name" value="CAP_GLY_1"/>
    <property type="match status" value="1"/>
</dbReference>
<protein>
    <recommendedName>
        <fullName evidence="6">CAP-Gly domain-containing protein</fullName>
    </recommendedName>
</protein>
<dbReference type="AlphaFoldDB" id="A0A6A6G736"/>
<gene>
    <name evidence="7" type="ORF">BDZ85DRAFT_25695</name>
</gene>
<dbReference type="InterPro" id="IPR000938">
    <property type="entry name" value="CAP-Gly_domain"/>
</dbReference>
<dbReference type="OrthoDB" id="5273213at2759"/>